<keyword evidence="12" id="KW-0472">Membrane</keyword>
<dbReference type="InterPro" id="IPR002401">
    <property type="entry name" value="Cyt_P450_E_grp-I"/>
</dbReference>
<keyword evidence="6 13" id="KW-0479">Metal-binding</keyword>
<keyword evidence="5 13" id="KW-0349">Heme</keyword>
<dbReference type="InterPro" id="IPR017972">
    <property type="entry name" value="Cyt_P450_CS"/>
</dbReference>
<dbReference type="GO" id="GO:0005506">
    <property type="term" value="F:iron ion binding"/>
    <property type="evidence" value="ECO:0007669"/>
    <property type="project" value="InterPro"/>
</dbReference>
<dbReference type="Gene3D" id="1.10.630.10">
    <property type="entry name" value="Cytochrome P450"/>
    <property type="match status" value="1"/>
</dbReference>
<evidence type="ECO:0000256" key="1">
    <source>
        <dbReference type="ARBA" id="ARBA00001971"/>
    </source>
</evidence>
<comment type="cofactor">
    <cofactor evidence="1 13">
        <name>heme</name>
        <dbReference type="ChEBI" id="CHEBI:30413"/>
    </cofactor>
</comment>
<keyword evidence="9 14" id="KW-0560">Oxidoreductase</keyword>
<evidence type="ECO:0000313" key="16">
    <source>
        <dbReference type="Proteomes" id="UP000801492"/>
    </source>
</evidence>
<keyword evidence="7" id="KW-0256">Endoplasmic reticulum</keyword>
<organism evidence="15 16">
    <name type="scientific">Ignelater luminosus</name>
    <name type="common">Cucubano</name>
    <name type="synonym">Pyrophorus luminosus</name>
    <dbReference type="NCBI Taxonomy" id="2038154"/>
    <lineage>
        <taxon>Eukaryota</taxon>
        <taxon>Metazoa</taxon>
        <taxon>Ecdysozoa</taxon>
        <taxon>Arthropoda</taxon>
        <taxon>Hexapoda</taxon>
        <taxon>Insecta</taxon>
        <taxon>Pterygota</taxon>
        <taxon>Neoptera</taxon>
        <taxon>Endopterygota</taxon>
        <taxon>Coleoptera</taxon>
        <taxon>Polyphaga</taxon>
        <taxon>Elateriformia</taxon>
        <taxon>Elateroidea</taxon>
        <taxon>Elateridae</taxon>
        <taxon>Agrypninae</taxon>
        <taxon>Pyrophorini</taxon>
        <taxon>Ignelater</taxon>
    </lineage>
</organism>
<evidence type="ECO:0000256" key="11">
    <source>
        <dbReference type="ARBA" id="ARBA00023033"/>
    </source>
</evidence>
<evidence type="ECO:0000256" key="2">
    <source>
        <dbReference type="ARBA" id="ARBA00004174"/>
    </source>
</evidence>
<dbReference type="Proteomes" id="UP000801492">
    <property type="component" value="Unassembled WGS sequence"/>
</dbReference>
<evidence type="ECO:0000256" key="6">
    <source>
        <dbReference type="ARBA" id="ARBA00022723"/>
    </source>
</evidence>
<dbReference type="GO" id="GO:0004497">
    <property type="term" value="F:monooxygenase activity"/>
    <property type="evidence" value="ECO:0007669"/>
    <property type="project" value="UniProtKB-KW"/>
</dbReference>
<keyword evidence="11 14" id="KW-0503">Monooxygenase</keyword>
<dbReference type="PRINTS" id="PR00463">
    <property type="entry name" value="EP450I"/>
</dbReference>
<reference evidence="15" key="1">
    <citation type="submission" date="2019-08" db="EMBL/GenBank/DDBJ databases">
        <title>The genome of the North American firefly Photinus pyralis.</title>
        <authorList>
            <consortium name="Photinus pyralis genome working group"/>
            <person name="Fallon T.R."/>
            <person name="Sander Lower S.E."/>
            <person name="Weng J.-K."/>
        </authorList>
    </citation>
    <scope>NUCLEOTIDE SEQUENCE</scope>
    <source>
        <strain evidence="15">TRF0915ILg1</strain>
        <tissue evidence="15">Whole body</tissue>
    </source>
</reference>
<keyword evidence="16" id="KW-1185">Reference proteome</keyword>
<proteinExistence type="inferred from homology"/>
<dbReference type="PANTHER" id="PTHR24292:SF54">
    <property type="entry name" value="CYP9F3-RELATED"/>
    <property type="match status" value="1"/>
</dbReference>
<dbReference type="InterPro" id="IPR050476">
    <property type="entry name" value="Insect_CytP450_Detox"/>
</dbReference>
<comment type="similarity">
    <text evidence="4 14">Belongs to the cytochrome P450 family.</text>
</comment>
<dbReference type="GO" id="GO:0020037">
    <property type="term" value="F:heme binding"/>
    <property type="evidence" value="ECO:0007669"/>
    <property type="project" value="InterPro"/>
</dbReference>
<dbReference type="GO" id="GO:0005789">
    <property type="term" value="C:endoplasmic reticulum membrane"/>
    <property type="evidence" value="ECO:0007669"/>
    <property type="project" value="UniProtKB-SubCell"/>
</dbReference>
<evidence type="ECO:0000313" key="15">
    <source>
        <dbReference type="EMBL" id="KAF2893535.1"/>
    </source>
</evidence>
<protein>
    <recommendedName>
        <fullName evidence="17">Cytochrome P450</fullName>
    </recommendedName>
</protein>
<accession>A0A8K0G6K9</accession>
<comment type="subcellular location">
    <subcellularLocation>
        <location evidence="3">Endoplasmic reticulum membrane</location>
        <topology evidence="3">Peripheral membrane protein</topology>
    </subcellularLocation>
    <subcellularLocation>
        <location evidence="2">Microsome membrane</location>
        <topology evidence="2">Peripheral membrane protein</topology>
    </subcellularLocation>
</comment>
<dbReference type="PRINTS" id="PR00385">
    <property type="entry name" value="P450"/>
</dbReference>
<dbReference type="InterPro" id="IPR001128">
    <property type="entry name" value="Cyt_P450"/>
</dbReference>
<sequence>MYERPWPVFGNLIPFVFKKQSLVDLHNEIYKKDKYNESRYIGLYHSQTPVLLIKDAHLIREMMVENFEIFPERTVFVPRELDRIWAKSLFALPAKDEWKGIKTVITSLFTGSRLRNIFDSTRPCVTQLGDYITTKIEGDKAILDTADIFSKVSNDIIAKITLGILCNSLEDPQNRIYTLAKDICNITGLRKSLKFFLASMSMKLAKFLKISFIKRTTADFMGEIIRETINIQGEEGSDEVNLISFMMNARAGQLNRSGEEPGSPGSASDISNVEFTDDIIIAQTIVFFFGGLETLSRAISYAAYELAIHPDVQEKLRSEIDIALEECGGNLDYDKLVSIKYLDMVVTEALRLWPPIAIIDRRTTKKFMIRDPIDVRNDIEIDEQVVCLVPVYSIHRDPARFPNPERFHPERFEREEARFKRYTYMPFGVGRRACVGGRFALIMMKMVLVHILSKFEIVPVEETPIPLVLSRWITSSKTVADAPPGRPYTNTRKPDPYEFLQLQMKQENSAKREKNKT</sequence>
<gene>
    <name evidence="15" type="ORF">ILUMI_12646</name>
</gene>
<dbReference type="GO" id="GO:0016705">
    <property type="term" value="F:oxidoreductase activity, acting on paired donors, with incorporation or reduction of molecular oxygen"/>
    <property type="evidence" value="ECO:0007669"/>
    <property type="project" value="InterPro"/>
</dbReference>
<dbReference type="PANTHER" id="PTHR24292">
    <property type="entry name" value="CYTOCHROME P450"/>
    <property type="match status" value="1"/>
</dbReference>
<dbReference type="Pfam" id="PF00067">
    <property type="entry name" value="p450"/>
    <property type="match status" value="1"/>
</dbReference>
<evidence type="ECO:0000256" key="5">
    <source>
        <dbReference type="ARBA" id="ARBA00022617"/>
    </source>
</evidence>
<evidence type="ECO:0000256" key="8">
    <source>
        <dbReference type="ARBA" id="ARBA00022848"/>
    </source>
</evidence>
<dbReference type="InterPro" id="IPR036396">
    <property type="entry name" value="Cyt_P450_sf"/>
</dbReference>
<comment type="caution">
    <text evidence="15">The sequence shown here is derived from an EMBL/GenBank/DDBJ whole genome shotgun (WGS) entry which is preliminary data.</text>
</comment>
<evidence type="ECO:0000256" key="9">
    <source>
        <dbReference type="ARBA" id="ARBA00023002"/>
    </source>
</evidence>
<dbReference type="EMBL" id="VTPC01007910">
    <property type="protein sequence ID" value="KAF2893535.1"/>
    <property type="molecule type" value="Genomic_DNA"/>
</dbReference>
<evidence type="ECO:0000256" key="13">
    <source>
        <dbReference type="PIRSR" id="PIRSR602401-1"/>
    </source>
</evidence>
<evidence type="ECO:0000256" key="14">
    <source>
        <dbReference type="RuleBase" id="RU000461"/>
    </source>
</evidence>
<evidence type="ECO:0000256" key="3">
    <source>
        <dbReference type="ARBA" id="ARBA00004406"/>
    </source>
</evidence>
<evidence type="ECO:0000256" key="4">
    <source>
        <dbReference type="ARBA" id="ARBA00010617"/>
    </source>
</evidence>
<feature type="binding site" description="axial binding residue" evidence="13">
    <location>
        <position position="434"/>
    </location>
    <ligand>
        <name>heme</name>
        <dbReference type="ChEBI" id="CHEBI:30413"/>
    </ligand>
    <ligandPart>
        <name>Fe</name>
        <dbReference type="ChEBI" id="CHEBI:18248"/>
    </ligandPart>
</feature>
<evidence type="ECO:0008006" key="17">
    <source>
        <dbReference type="Google" id="ProtNLM"/>
    </source>
</evidence>
<dbReference type="PROSITE" id="PS00086">
    <property type="entry name" value="CYTOCHROME_P450"/>
    <property type="match status" value="1"/>
</dbReference>
<evidence type="ECO:0000256" key="10">
    <source>
        <dbReference type="ARBA" id="ARBA00023004"/>
    </source>
</evidence>
<keyword evidence="8" id="KW-0492">Microsome</keyword>
<dbReference type="FunFam" id="1.10.630.10:FF:000182">
    <property type="entry name" value="Cytochrome P450 3A4"/>
    <property type="match status" value="1"/>
</dbReference>
<evidence type="ECO:0000256" key="12">
    <source>
        <dbReference type="ARBA" id="ARBA00023136"/>
    </source>
</evidence>
<name>A0A8K0G6K9_IGNLU</name>
<dbReference type="SUPFAM" id="SSF48264">
    <property type="entry name" value="Cytochrome P450"/>
    <property type="match status" value="1"/>
</dbReference>
<dbReference type="CDD" id="cd11056">
    <property type="entry name" value="CYP6-like"/>
    <property type="match status" value="1"/>
</dbReference>
<dbReference type="AlphaFoldDB" id="A0A8K0G6K9"/>
<dbReference type="OrthoDB" id="2789670at2759"/>
<evidence type="ECO:0000256" key="7">
    <source>
        <dbReference type="ARBA" id="ARBA00022824"/>
    </source>
</evidence>
<keyword evidence="10 13" id="KW-0408">Iron</keyword>